<accession>A0AC61NJD2</accession>
<dbReference type="EMBL" id="CP081303">
    <property type="protein sequence ID" value="QZE13471.1"/>
    <property type="molecule type" value="Genomic_DNA"/>
</dbReference>
<evidence type="ECO:0000313" key="1">
    <source>
        <dbReference type="EMBL" id="QZE13471.1"/>
    </source>
</evidence>
<name>A0AC61NJD2_9BACT</name>
<protein>
    <submittedName>
        <fullName evidence="1">Phosphatase PAP2 family protein</fullName>
    </submittedName>
</protein>
<reference evidence="1" key="1">
    <citation type="submission" date="2021-08" db="EMBL/GenBank/DDBJ databases">
        <title>Novel anaerobic bacterium isolated from sea squirt in East Sea, Republic of Korea.</title>
        <authorList>
            <person name="Nguyen T.H."/>
            <person name="Li Z."/>
            <person name="Lee Y.-J."/>
            <person name="Ko J."/>
            <person name="Kim S.-G."/>
        </authorList>
    </citation>
    <scope>NUCLEOTIDE SEQUENCE</scope>
    <source>
        <strain evidence="1">KCTC 25031</strain>
    </source>
</reference>
<organism evidence="1 2">
    <name type="scientific">Halosquirtibacter laminarini</name>
    <dbReference type="NCBI Taxonomy" id="3374600"/>
    <lineage>
        <taxon>Bacteria</taxon>
        <taxon>Pseudomonadati</taxon>
        <taxon>Bacteroidota</taxon>
        <taxon>Bacteroidia</taxon>
        <taxon>Marinilabiliales</taxon>
        <taxon>Prolixibacteraceae</taxon>
        <taxon>Halosquirtibacter</taxon>
    </lineage>
</organism>
<proteinExistence type="predicted"/>
<keyword evidence="2" id="KW-1185">Reference proteome</keyword>
<dbReference type="Proteomes" id="UP000826212">
    <property type="component" value="Chromosome"/>
</dbReference>
<evidence type="ECO:0000313" key="2">
    <source>
        <dbReference type="Proteomes" id="UP000826212"/>
    </source>
</evidence>
<gene>
    <name evidence="1" type="ORF">K4L44_12885</name>
</gene>
<sequence length="230" mass="26664">MNLLQTLKDIDTQILLFINGGHSTLWDYVMFAYTFKFTWIIFYVIISYTLYKNFGKKIWMIFVMIGLTILVTDQTCNLFKYGFARPRPGHDPIIGDLVNIFYKKGGRFGFVSAHAANCFALTVLLYNIVKNKRFLVYMIIWSVVVSFSRVYLGVHYPGDVIGGAILGSFLGWFIYRLTLYTERYLPMDNSRSLSSLSLNNTQLLPVQSALLWMLLLPIMMIQFYVMKDLL</sequence>